<dbReference type="PANTHER" id="PTHR33608:SF3">
    <property type="entry name" value="SLR2013 PROTEIN"/>
    <property type="match status" value="1"/>
</dbReference>
<comment type="caution">
    <text evidence="3">The sequence shown here is derived from an EMBL/GenBank/DDBJ whole genome shotgun (WGS) entry which is preliminary data.</text>
</comment>
<keyword evidence="1" id="KW-0812">Transmembrane</keyword>
<feature type="domain" description="DUF58" evidence="2">
    <location>
        <begin position="198"/>
        <end position="381"/>
    </location>
</feature>
<protein>
    <submittedName>
        <fullName evidence="3">DUF58 domain-containing protein</fullName>
    </submittedName>
</protein>
<dbReference type="InterPro" id="IPR036465">
    <property type="entry name" value="vWFA_dom_sf"/>
</dbReference>
<evidence type="ECO:0000313" key="4">
    <source>
        <dbReference type="Proteomes" id="UP000537131"/>
    </source>
</evidence>
<feature type="transmembrane region" description="Helical" evidence="1">
    <location>
        <begin position="7"/>
        <end position="24"/>
    </location>
</feature>
<evidence type="ECO:0000259" key="2">
    <source>
        <dbReference type="Pfam" id="PF01882"/>
    </source>
</evidence>
<dbReference type="Proteomes" id="UP000537131">
    <property type="component" value="Unassembled WGS sequence"/>
</dbReference>
<dbReference type="RefSeq" id="WP_169300597.1">
    <property type="nucleotide sequence ID" value="NZ_JABBNI010000067.1"/>
</dbReference>
<sequence length="437" mass="50884">MSITRRFIYLLSLGIIFIGLGGLINNSLTIFIVYNLICAGLLVADYFISTEESSIIIERCSEERLSIYEKEVVCFQVYNKNDYKIYVEIKDEVPDFHFYIEDKIMRGEIMPHEKKIFKYFVTPKKRGAFNFGNVHIKCEGKLKFCMKIFKVNLNKEYKVYPNLKNLRKYKLNICNNRLLKQGQRNLKVIGKGTSFESLREYVTGDDYRKINWKATARFNKPIINRYEPEKNQHVHILIDTGKPMSYTVRGYKKLDMVINAAIVLSDVVNQNGDKSALLLFNTKVDKAVLPGKGSAHRSKILETLYHINSTNEISNYDDAFYYLKKKERHRSIVFIFTDFDTVEEAENMIKMLPIISRNNVVIMMLIRNESLEKIGSQKVINEEGLFNKGVALELLNERSKIINLLNKKGIFCVECTGENFEYAVVNKYIQIKNQTYL</sequence>
<organism evidence="3 4">
    <name type="scientific">Clostridium muellerianum</name>
    <dbReference type="NCBI Taxonomy" id="2716538"/>
    <lineage>
        <taxon>Bacteria</taxon>
        <taxon>Bacillati</taxon>
        <taxon>Bacillota</taxon>
        <taxon>Clostridia</taxon>
        <taxon>Eubacteriales</taxon>
        <taxon>Clostridiaceae</taxon>
        <taxon>Clostridium</taxon>
    </lineage>
</organism>
<reference evidence="3 4" key="1">
    <citation type="submission" date="2020-06" db="EMBL/GenBank/DDBJ databases">
        <title>Complete Genome Sequence of Clostridium muelleri sp. nov. P21T, an Acid-Alcohol Producing Acetogen Isolated from Old Hay.</title>
        <authorList>
            <person name="Duncan K.E."/>
            <person name="Tanner R.S."/>
        </authorList>
    </citation>
    <scope>NUCLEOTIDE SEQUENCE [LARGE SCALE GENOMIC DNA]</scope>
    <source>
        <strain evidence="3 4">P21</strain>
    </source>
</reference>
<keyword evidence="1" id="KW-0472">Membrane</keyword>
<dbReference type="InterPro" id="IPR002881">
    <property type="entry name" value="DUF58"/>
</dbReference>
<dbReference type="EMBL" id="JABBNI010000067">
    <property type="protein sequence ID" value="NMM66020.1"/>
    <property type="molecule type" value="Genomic_DNA"/>
</dbReference>
<name>A0A7Y0EM73_9CLOT</name>
<proteinExistence type="predicted"/>
<evidence type="ECO:0000256" key="1">
    <source>
        <dbReference type="SAM" id="Phobius"/>
    </source>
</evidence>
<dbReference type="PANTHER" id="PTHR33608">
    <property type="entry name" value="BLL2464 PROTEIN"/>
    <property type="match status" value="1"/>
</dbReference>
<dbReference type="Pfam" id="PF01882">
    <property type="entry name" value="DUF58"/>
    <property type="match status" value="1"/>
</dbReference>
<evidence type="ECO:0000313" key="3">
    <source>
        <dbReference type="EMBL" id="NMM66020.1"/>
    </source>
</evidence>
<accession>A0A7Y0EM73</accession>
<keyword evidence="1" id="KW-1133">Transmembrane helix</keyword>
<gene>
    <name evidence="3" type="ORF">HBE96_25920</name>
</gene>
<dbReference type="AlphaFoldDB" id="A0A7Y0EM73"/>
<dbReference type="SUPFAM" id="SSF53300">
    <property type="entry name" value="vWA-like"/>
    <property type="match status" value="1"/>
</dbReference>
<keyword evidence="4" id="KW-1185">Reference proteome</keyword>